<accession>A0AAN8NT41</accession>
<evidence type="ECO:0000313" key="3">
    <source>
        <dbReference type="Proteomes" id="UP001372834"/>
    </source>
</evidence>
<feature type="region of interest" description="Disordered" evidence="1">
    <location>
        <begin position="1"/>
        <end position="20"/>
    </location>
</feature>
<sequence>MKRSTNAEKAPGRDDITARTLRNDQNLESFGRECLLGRWGHNLDTVEYLGLSVGRGLDFQAHVGAAARAATMKFHRQGALGWGVGQKRSGPPLQIGAFRNSRVASIHAIESCNHRQMCWRRQETSNGRWLARATKDNTQGTFGLMSRSGWMEEFSKKWREESDYKDYARL</sequence>
<comment type="caution">
    <text evidence="2">The sequence shown here is derived from an EMBL/GenBank/DDBJ whole genome shotgun (WGS) entry which is preliminary data.</text>
</comment>
<reference evidence="2 3" key="1">
    <citation type="submission" date="2023-10" db="EMBL/GenBank/DDBJ databases">
        <title>Genomes of two closely related lineages of the louse Polyplax serrata with different host specificities.</title>
        <authorList>
            <person name="Martinu J."/>
            <person name="Tarabai H."/>
            <person name="Stefka J."/>
            <person name="Hypsa V."/>
        </authorList>
    </citation>
    <scope>NUCLEOTIDE SEQUENCE [LARGE SCALE GENOMIC DNA]</scope>
    <source>
        <strain evidence="2">HR10_N</strain>
    </source>
</reference>
<protein>
    <submittedName>
        <fullName evidence="2">Uncharacterized protein</fullName>
    </submittedName>
</protein>
<name>A0AAN8NT41_POLSC</name>
<organism evidence="2 3">
    <name type="scientific">Polyplax serrata</name>
    <name type="common">Common mouse louse</name>
    <dbReference type="NCBI Taxonomy" id="468196"/>
    <lineage>
        <taxon>Eukaryota</taxon>
        <taxon>Metazoa</taxon>
        <taxon>Ecdysozoa</taxon>
        <taxon>Arthropoda</taxon>
        <taxon>Hexapoda</taxon>
        <taxon>Insecta</taxon>
        <taxon>Pterygota</taxon>
        <taxon>Neoptera</taxon>
        <taxon>Paraneoptera</taxon>
        <taxon>Psocodea</taxon>
        <taxon>Troctomorpha</taxon>
        <taxon>Phthiraptera</taxon>
        <taxon>Anoplura</taxon>
        <taxon>Polyplacidae</taxon>
        <taxon>Polyplax</taxon>
    </lineage>
</organism>
<gene>
    <name evidence="2" type="ORF">RUM43_006362</name>
</gene>
<evidence type="ECO:0000313" key="2">
    <source>
        <dbReference type="EMBL" id="KAK6626058.1"/>
    </source>
</evidence>
<dbReference type="Proteomes" id="UP001372834">
    <property type="component" value="Unassembled WGS sequence"/>
</dbReference>
<dbReference type="AlphaFoldDB" id="A0AAN8NT41"/>
<dbReference type="EMBL" id="JAWJWE010000037">
    <property type="protein sequence ID" value="KAK6626058.1"/>
    <property type="molecule type" value="Genomic_DNA"/>
</dbReference>
<proteinExistence type="predicted"/>
<evidence type="ECO:0000256" key="1">
    <source>
        <dbReference type="SAM" id="MobiDB-lite"/>
    </source>
</evidence>